<dbReference type="EMBL" id="CAJNDS010000249">
    <property type="protein sequence ID" value="CAE7034114.1"/>
    <property type="molecule type" value="Genomic_DNA"/>
</dbReference>
<organism evidence="1 2">
    <name type="scientific">Symbiodinium natans</name>
    <dbReference type="NCBI Taxonomy" id="878477"/>
    <lineage>
        <taxon>Eukaryota</taxon>
        <taxon>Sar</taxon>
        <taxon>Alveolata</taxon>
        <taxon>Dinophyceae</taxon>
        <taxon>Suessiales</taxon>
        <taxon>Symbiodiniaceae</taxon>
        <taxon>Symbiodinium</taxon>
    </lineage>
</organism>
<gene>
    <name evidence="1" type="ORF">SNAT2548_LOCUS4091</name>
</gene>
<sequence length="123" mass="13068">MVQSSGQLDTGFAIPTSALIPANGAATCLLVCDRLCEDLVGERLVPTMKAGLEAARRQFSQVLCLPGRAELICAPLELRCSECLGIDVSKANSLRFSARAMDAPAPGAQPWKCQLLLNPVWLG</sequence>
<name>A0A812ICY3_9DINO</name>
<evidence type="ECO:0000313" key="1">
    <source>
        <dbReference type="EMBL" id="CAE7034114.1"/>
    </source>
</evidence>
<keyword evidence="2" id="KW-1185">Reference proteome</keyword>
<comment type="caution">
    <text evidence="1">The sequence shown here is derived from an EMBL/GenBank/DDBJ whole genome shotgun (WGS) entry which is preliminary data.</text>
</comment>
<proteinExistence type="predicted"/>
<dbReference type="Proteomes" id="UP000604046">
    <property type="component" value="Unassembled WGS sequence"/>
</dbReference>
<protein>
    <submittedName>
        <fullName evidence="1">Uncharacterized protein</fullName>
    </submittedName>
</protein>
<feature type="non-terminal residue" evidence="1">
    <location>
        <position position="1"/>
    </location>
</feature>
<dbReference type="OrthoDB" id="10494615at2759"/>
<evidence type="ECO:0000313" key="2">
    <source>
        <dbReference type="Proteomes" id="UP000604046"/>
    </source>
</evidence>
<dbReference type="AlphaFoldDB" id="A0A812ICY3"/>
<accession>A0A812ICY3</accession>
<reference evidence="1" key="1">
    <citation type="submission" date="2021-02" db="EMBL/GenBank/DDBJ databases">
        <authorList>
            <person name="Dougan E. K."/>
            <person name="Rhodes N."/>
            <person name="Thang M."/>
            <person name="Chan C."/>
        </authorList>
    </citation>
    <scope>NUCLEOTIDE SEQUENCE</scope>
</reference>